<dbReference type="AlphaFoldDB" id="A0A9N7VEX3"/>
<protein>
    <submittedName>
        <fullName evidence="2">Uncharacterized protein</fullName>
    </submittedName>
</protein>
<proteinExistence type="predicted"/>
<evidence type="ECO:0000256" key="1">
    <source>
        <dbReference type="SAM" id="Phobius"/>
    </source>
</evidence>
<comment type="caution">
    <text evidence="2">The sequence shown here is derived from an EMBL/GenBank/DDBJ whole genome shotgun (WGS) entry which is preliminary data.</text>
</comment>
<gene>
    <name evidence="2" type="ORF">PLEPLA_LOCUS34803</name>
</gene>
<name>A0A9N7VEX3_PLEPL</name>
<evidence type="ECO:0000313" key="3">
    <source>
        <dbReference type="Proteomes" id="UP001153269"/>
    </source>
</evidence>
<organism evidence="2 3">
    <name type="scientific">Pleuronectes platessa</name>
    <name type="common">European plaice</name>
    <dbReference type="NCBI Taxonomy" id="8262"/>
    <lineage>
        <taxon>Eukaryota</taxon>
        <taxon>Metazoa</taxon>
        <taxon>Chordata</taxon>
        <taxon>Craniata</taxon>
        <taxon>Vertebrata</taxon>
        <taxon>Euteleostomi</taxon>
        <taxon>Actinopterygii</taxon>
        <taxon>Neopterygii</taxon>
        <taxon>Teleostei</taxon>
        <taxon>Neoteleostei</taxon>
        <taxon>Acanthomorphata</taxon>
        <taxon>Carangaria</taxon>
        <taxon>Pleuronectiformes</taxon>
        <taxon>Pleuronectoidei</taxon>
        <taxon>Pleuronectidae</taxon>
        <taxon>Pleuronectes</taxon>
    </lineage>
</organism>
<dbReference type="EMBL" id="CADEAL010003936">
    <property type="protein sequence ID" value="CAB1447107.1"/>
    <property type="molecule type" value="Genomic_DNA"/>
</dbReference>
<keyword evidence="1" id="KW-0472">Membrane</keyword>
<sequence length="117" mass="12802">MDVGVAELLSHFSVSELPLLFLLLLLLIITTLHCASLLFRGAAVNLCVQPPNPFPPIPPPPCSQCLKFEVNFTSSSRALTREKLCFLCFPSGLEEPELLTNQRHGDHGCCSGPRETV</sequence>
<evidence type="ECO:0000313" key="2">
    <source>
        <dbReference type="EMBL" id="CAB1447107.1"/>
    </source>
</evidence>
<reference evidence="2" key="1">
    <citation type="submission" date="2020-03" db="EMBL/GenBank/DDBJ databases">
        <authorList>
            <person name="Weist P."/>
        </authorList>
    </citation>
    <scope>NUCLEOTIDE SEQUENCE</scope>
</reference>
<keyword evidence="1" id="KW-1133">Transmembrane helix</keyword>
<keyword evidence="1" id="KW-0812">Transmembrane</keyword>
<accession>A0A9N7VEX3</accession>
<dbReference type="Proteomes" id="UP001153269">
    <property type="component" value="Unassembled WGS sequence"/>
</dbReference>
<feature type="transmembrane region" description="Helical" evidence="1">
    <location>
        <begin position="20"/>
        <end position="39"/>
    </location>
</feature>
<keyword evidence="3" id="KW-1185">Reference proteome</keyword>